<dbReference type="RefSeq" id="WP_074371818.1">
    <property type="nucleotide sequence ID" value="NZ_AP024907.1"/>
</dbReference>
<dbReference type="Gene3D" id="3.40.605.10">
    <property type="entry name" value="Aldehyde Dehydrogenase, Chain A, domain 1"/>
    <property type="match status" value="1"/>
</dbReference>
<comment type="similarity">
    <text evidence="1 4">Belongs to the aldehyde dehydrogenase family.</text>
</comment>
<evidence type="ECO:0000313" key="6">
    <source>
        <dbReference type="EMBL" id="QMV15353.1"/>
    </source>
</evidence>
<dbReference type="CDD" id="cd07106">
    <property type="entry name" value="ALDH_AldA-AAD23400"/>
    <property type="match status" value="1"/>
</dbReference>
<dbReference type="InterPro" id="IPR016160">
    <property type="entry name" value="Ald_DH_CS_CYS"/>
</dbReference>
<reference evidence="6 9" key="3">
    <citation type="journal article" date="2020" name="J. Nat. Prod.">
        <title>Genomics-Metabolomics Profiling Disclosed Marine Vibrio spartinae 3.6 as a Producer of a New Branched Side Chain Prodigiosin.</title>
        <authorList>
            <person name="Vitale G.A."/>
            <person name="Sciarretta M."/>
            <person name="Palma Esposito F."/>
            <person name="January G.G."/>
            <person name="Giaccio M."/>
            <person name="Bunk B."/>
            <person name="Sproer C."/>
            <person name="Bajerski F."/>
            <person name="Power D."/>
            <person name="Festa C."/>
            <person name="Monti M.C."/>
            <person name="D'Auria M.V."/>
            <person name="de Pascale D."/>
        </authorList>
    </citation>
    <scope>NUCLEOTIDE SEQUENCE [LARGE SCALE GENOMIC DNA]</scope>
    <source>
        <strain evidence="6 9">3.6</strain>
    </source>
</reference>
<dbReference type="InterPro" id="IPR044086">
    <property type="entry name" value="LUC3-like"/>
</dbReference>
<dbReference type="InterPro" id="IPR029510">
    <property type="entry name" value="Ald_DH_CS_GLU"/>
</dbReference>
<evidence type="ECO:0000313" key="7">
    <source>
        <dbReference type="EMBL" id="SIO93224.1"/>
    </source>
</evidence>
<dbReference type="InterPro" id="IPR016162">
    <property type="entry name" value="Ald_DH_N"/>
</dbReference>
<dbReference type="FunFam" id="3.40.309.10:FF:000009">
    <property type="entry name" value="Aldehyde dehydrogenase A"/>
    <property type="match status" value="1"/>
</dbReference>
<dbReference type="Gene3D" id="3.40.309.10">
    <property type="entry name" value="Aldehyde Dehydrogenase, Chain A, domain 2"/>
    <property type="match status" value="1"/>
</dbReference>
<dbReference type="InterPro" id="IPR016163">
    <property type="entry name" value="Ald_DH_C"/>
</dbReference>
<evidence type="ECO:0000313" key="9">
    <source>
        <dbReference type="Proteomes" id="UP000515264"/>
    </source>
</evidence>
<dbReference type="AlphaFoldDB" id="A0A1N6M199"/>
<dbReference type="FunFam" id="3.40.605.10:FF:000007">
    <property type="entry name" value="NAD/NADP-dependent betaine aldehyde dehydrogenase"/>
    <property type="match status" value="1"/>
</dbReference>
<dbReference type="EMBL" id="FSSB01000007">
    <property type="protein sequence ID" value="SIO93224.1"/>
    <property type="molecule type" value="Genomic_DNA"/>
</dbReference>
<dbReference type="Proteomes" id="UP000515264">
    <property type="component" value="Chromosome 1"/>
</dbReference>
<proteinExistence type="inferred from homology"/>
<dbReference type="PROSITE" id="PS00687">
    <property type="entry name" value="ALDEHYDE_DEHYDR_GLU"/>
    <property type="match status" value="1"/>
</dbReference>
<dbReference type="InterPro" id="IPR015590">
    <property type="entry name" value="Aldehyde_DH_dom"/>
</dbReference>
<evidence type="ECO:0000256" key="1">
    <source>
        <dbReference type="ARBA" id="ARBA00009986"/>
    </source>
</evidence>
<keyword evidence="2 4" id="KW-0560">Oxidoreductase</keyword>
<evidence type="ECO:0000313" key="8">
    <source>
        <dbReference type="Proteomes" id="UP000184774"/>
    </source>
</evidence>
<evidence type="ECO:0000259" key="5">
    <source>
        <dbReference type="Pfam" id="PF00171"/>
    </source>
</evidence>
<dbReference type="GO" id="GO:0008957">
    <property type="term" value="F:phenylacetaldehyde dehydrogenase (NAD+) activity"/>
    <property type="evidence" value="ECO:0007669"/>
    <property type="project" value="UniProtKB-EC"/>
</dbReference>
<keyword evidence="9" id="KW-1185">Reference proteome</keyword>
<dbReference type="Pfam" id="PF00171">
    <property type="entry name" value="Aldedh"/>
    <property type="match status" value="1"/>
</dbReference>
<evidence type="ECO:0000256" key="4">
    <source>
        <dbReference type="RuleBase" id="RU003345"/>
    </source>
</evidence>
<dbReference type="EMBL" id="CP046268">
    <property type="protein sequence ID" value="QMV15353.1"/>
    <property type="molecule type" value="Genomic_DNA"/>
</dbReference>
<dbReference type="Proteomes" id="UP000184774">
    <property type="component" value="Unassembled WGS sequence"/>
</dbReference>
<evidence type="ECO:0000256" key="2">
    <source>
        <dbReference type="ARBA" id="ARBA00023002"/>
    </source>
</evidence>
<dbReference type="EC" id="1.2.1.39" evidence="7"/>
<feature type="active site" evidence="3">
    <location>
        <position position="243"/>
    </location>
</feature>
<gene>
    <name evidence="7" type="primary">feaB_2</name>
    <name evidence="7" type="ORF">VSP9026_00875</name>
    <name evidence="6" type="ORF">Vspart_02649</name>
</gene>
<sequence>MSRHFKFLINGEWVEGNHAPFNVINPATFDVVATCANGDKSQLEEAVKAAQTAFKSWSVSSHEERQRCLNKAGDELEARASEVAALIVAEQGKPFPLAMGEVEAGIAWLRFAASQDIPVEVAEETDTKRIEVHHKPLGVVASITPWNWPLMIAIWHIIPAIRAGNTVINKPSGLTPLSTIKLVEIISNHVPKGVINIITGESGIGSGMTAHPQISKIVFTGSTETGQSVMRNAADNLKRLTLELGGNDAAIVLKGTDVAKVAPDIFAAAFLNMGQTCGAIKRLYVHESIYDDMCAALVAIANEQVVGNGMDEGVNFGPVQNKDQLQIVVDFVEDARQGGATILTGGQPLEGVGYFYPPTLVADISNDALLVQEEQFGPALPMIKFSNVDDAIEMANGVDVGLDGSVWGPDTAEATALAARLECGTTFVNTHAKIQPNIPMGGCKMSGFGVEFGEEGLLEFTSLQVVHINK</sequence>
<feature type="domain" description="Aldehyde dehydrogenase" evidence="5">
    <location>
        <begin position="13"/>
        <end position="466"/>
    </location>
</feature>
<reference evidence="7 8" key="1">
    <citation type="submission" date="2016-12" db="EMBL/GenBank/DDBJ databases">
        <authorList>
            <person name="Song W.-J."/>
            <person name="Kurnit D.M."/>
        </authorList>
    </citation>
    <scope>NUCLEOTIDE SEQUENCE [LARGE SCALE GENOMIC DNA]</scope>
    <source>
        <strain evidence="7 8">CECT 9026</strain>
    </source>
</reference>
<dbReference type="PANTHER" id="PTHR11699">
    <property type="entry name" value="ALDEHYDE DEHYDROGENASE-RELATED"/>
    <property type="match status" value="1"/>
</dbReference>
<dbReference type="PROSITE" id="PS00070">
    <property type="entry name" value="ALDEHYDE_DEHYDR_CYS"/>
    <property type="match status" value="1"/>
</dbReference>
<evidence type="ECO:0000256" key="3">
    <source>
        <dbReference type="PROSITE-ProRule" id="PRU10007"/>
    </source>
</evidence>
<dbReference type="InterPro" id="IPR016161">
    <property type="entry name" value="Ald_DH/histidinol_DH"/>
</dbReference>
<dbReference type="OrthoDB" id="9812625at2"/>
<name>A0A1N6M199_9VIBR</name>
<reference evidence="6" key="2">
    <citation type="submission" date="2019-11" db="EMBL/GenBank/DDBJ databases">
        <authorList>
            <person name="January G."/>
            <person name="Bunk B."/>
        </authorList>
    </citation>
    <scope>NUCLEOTIDE SEQUENCE</scope>
    <source>
        <strain evidence="6">3.6</strain>
    </source>
</reference>
<organism evidence="7 8">
    <name type="scientific">Vibrio spartinae</name>
    <dbReference type="NCBI Taxonomy" id="1918945"/>
    <lineage>
        <taxon>Bacteria</taxon>
        <taxon>Pseudomonadati</taxon>
        <taxon>Pseudomonadota</taxon>
        <taxon>Gammaproteobacteria</taxon>
        <taxon>Vibrionales</taxon>
        <taxon>Vibrionaceae</taxon>
        <taxon>Vibrio</taxon>
    </lineage>
</organism>
<accession>A0A1N6M199</accession>
<dbReference type="SUPFAM" id="SSF53720">
    <property type="entry name" value="ALDH-like"/>
    <property type="match status" value="1"/>
</dbReference>
<protein>
    <submittedName>
        <fullName evidence="7">Phenylacetaldehyde dehydrogenase</fullName>
        <ecNumber evidence="7">1.2.1.39</ecNumber>
    </submittedName>
</protein>